<dbReference type="RefSeq" id="WP_121086675.1">
    <property type="nucleotide sequence ID" value="NZ_RBZU01000004.1"/>
</dbReference>
<dbReference type="AlphaFoldDB" id="A0A494XZF9"/>
<dbReference type="EMBL" id="RBZU01000004">
    <property type="protein sequence ID" value="RKP55912.1"/>
    <property type="molecule type" value="Genomic_DNA"/>
</dbReference>
<keyword evidence="2" id="KW-1185">Reference proteome</keyword>
<proteinExistence type="predicted"/>
<name>A0A494XZF9_9BURK</name>
<accession>A0A494XZF9</accession>
<sequence>MHKNILIGASAMHRCEDDYAFDIETARARLAQTGSEQGLLATLLGIVGEFIASHGADDLRNFLVLLKRQLDTSTHAHASGLVAHYLDYGMADEHVSHCAYPVARMAALDMHRPASRASCVVRRVRK</sequence>
<dbReference type="Proteomes" id="UP000270342">
    <property type="component" value="Unassembled WGS sequence"/>
</dbReference>
<evidence type="ECO:0000313" key="2">
    <source>
        <dbReference type="Proteomes" id="UP000270342"/>
    </source>
</evidence>
<reference evidence="1 2" key="1">
    <citation type="submission" date="2018-10" db="EMBL/GenBank/DDBJ databases">
        <title>Robbsia sp. DHC34, isolated from soil.</title>
        <authorList>
            <person name="Gao Z.-H."/>
            <person name="Qiu L.-H."/>
        </authorList>
    </citation>
    <scope>NUCLEOTIDE SEQUENCE [LARGE SCALE GENOMIC DNA]</scope>
    <source>
        <strain evidence="1 2">DHC34</strain>
    </source>
</reference>
<gene>
    <name evidence="1" type="ORF">D7S86_11975</name>
</gene>
<comment type="caution">
    <text evidence="1">The sequence shown here is derived from an EMBL/GenBank/DDBJ whole genome shotgun (WGS) entry which is preliminary data.</text>
</comment>
<organism evidence="1 2">
    <name type="scientific">Pararobbsia silviterrae</name>
    <dbReference type="NCBI Taxonomy" id="1792498"/>
    <lineage>
        <taxon>Bacteria</taxon>
        <taxon>Pseudomonadati</taxon>
        <taxon>Pseudomonadota</taxon>
        <taxon>Betaproteobacteria</taxon>
        <taxon>Burkholderiales</taxon>
        <taxon>Burkholderiaceae</taxon>
        <taxon>Pararobbsia</taxon>
    </lineage>
</organism>
<dbReference type="OrthoDB" id="9103299at2"/>
<evidence type="ECO:0000313" key="1">
    <source>
        <dbReference type="EMBL" id="RKP55912.1"/>
    </source>
</evidence>
<protein>
    <submittedName>
        <fullName evidence="1">Uncharacterized protein</fullName>
    </submittedName>
</protein>